<dbReference type="InterPro" id="IPR002033">
    <property type="entry name" value="TatC"/>
</dbReference>
<name>A0A060DDE5_9RHOD</name>
<sequence>MQFPIHSHLAEIKWRFSYFSFSFISCLVIILNYHEAVFFWSTYSFAFVNKSRFITTHIAELFTTFTYINVNIVFFINSLYAYYHCHQFLGSSWYKSQIWFFGHLQVSVFIFLWAGIFISYFIVLPYVYTFLDAWTITTTYVFQVNLEARMETYVYWMFQTTYLLANIIYLFLGRVVYFFLTDNMINLHIFHRKNKKYVLFFVCLVFIVALPPENFVQLYYCFYLILFYELFFFFTCLFFAKNNV</sequence>
<evidence type="ECO:0000256" key="3">
    <source>
        <dbReference type="ARBA" id="ARBA00022989"/>
    </source>
</evidence>
<comment type="subcellular location">
    <subcellularLocation>
        <location evidence="1">Membrane</location>
        <topology evidence="1">Multi-pass membrane protein</topology>
    </subcellularLocation>
</comment>
<accession>A0A060DDE5</accession>
<dbReference type="Pfam" id="PF00902">
    <property type="entry name" value="TatC"/>
    <property type="match status" value="1"/>
</dbReference>
<dbReference type="GO" id="GO:0016020">
    <property type="term" value="C:membrane"/>
    <property type="evidence" value="ECO:0007669"/>
    <property type="project" value="UniProtKB-SubCell"/>
</dbReference>
<evidence type="ECO:0000256" key="4">
    <source>
        <dbReference type="ARBA" id="ARBA00023136"/>
    </source>
</evidence>
<dbReference type="AlphaFoldDB" id="A0A060DDE5"/>
<proteinExistence type="predicted"/>
<evidence type="ECO:0000256" key="5">
    <source>
        <dbReference type="SAM" id="Phobius"/>
    </source>
</evidence>
<keyword evidence="6" id="KW-0496">Mitochondrion</keyword>
<keyword evidence="4 5" id="KW-0472">Membrane</keyword>
<evidence type="ECO:0000256" key="1">
    <source>
        <dbReference type="ARBA" id="ARBA00004141"/>
    </source>
</evidence>
<dbReference type="EMBL" id="KJ708763">
    <property type="protein sequence ID" value="AIB08157.1"/>
    <property type="molecule type" value="Genomic_DNA"/>
</dbReference>
<evidence type="ECO:0000313" key="6">
    <source>
        <dbReference type="EMBL" id="AIB08157.1"/>
    </source>
</evidence>
<feature type="transmembrane region" description="Helical" evidence="5">
    <location>
        <begin position="222"/>
        <end position="240"/>
    </location>
</feature>
<geneLocation type="mitochondrion" evidence="6"/>
<protein>
    <submittedName>
        <fullName evidence="6">SecY-independent transporter protein</fullName>
    </submittedName>
</protein>
<feature type="transmembrane region" description="Helical" evidence="5">
    <location>
        <begin position="197"/>
        <end position="216"/>
    </location>
</feature>
<gene>
    <name evidence="6" type="primary">ymf16</name>
</gene>
<feature type="transmembrane region" description="Helical" evidence="5">
    <location>
        <begin position="104"/>
        <end position="128"/>
    </location>
</feature>
<evidence type="ECO:0000256" key="2">
    <source>
        <dbReference type="ARBA" id="ARBA00022692"/>
    </source>
</evidence>
<keyword evidence="2 5" id="KW-0812">Transmembrane</keyword>
<keyword evidence="3 5" id="KW-1133">Transmembrane helix</keyword>
<feature type="transmembrane region" description="Helical" evidence="5">
    <location>
        <begin position="153"/>
        <end position="177"/>
    </location>
</feature>
<organism evidence="6">
    <name type="scientific">Pyropia kanakaensis</name>
    <dbReference type="NCBI Taxonomy" id="139729"/>
    <lineage>
        <taxon>Eukaryota</taxon>
        <taxon>Rhodophyta</taxon>
        <taxon>Bangiophyceae</taxon>
        <taxon>Bangiales</taxon>
        <taxon>Bangiaceae</taxon>
        <taxon>Pyropia</taxon>
    </lineage>
</organism>
<feature type="transmembrane region" description="Helical" evidence="5">
    <location>
        <begin position="61"/>
        <end position="83"/>
    </location>
</feature>
<feature type="transmembrane region" description="Helical" evidence="5">
    <location>
        <begin position="21"/>
        <end position="41"/>
    </location>
</feature>
<reference evidence="6" key="1">
    <citation type="journal article" date="2014" name="Sci. Rep.">
        <title>Minimally destructive sampling of type specimens of Pyropia (Bangiales, Rhodophyta) recovers complete plastid and mitochondrial genomes.</title>
        <authorList>
            <person name="Hughey J.R."/>
            <person name="Gabrielson P.W."/>
            <person name="Rohmer L."/>
            <person name="Tortolani J."/>
            <person name="Silva M."/>
            <person name="Miller K.A."/>
            <person name="Young J.D."/>
            <person name="Martell C."/>
            <person name="Ruediger E."/>
        </authorList>
    </citation>
    <scope>NUCLEOTIDE SEQUENCE</scope>
</reference>